<dbReference type="AlphaFoldDB" id="A0A7K1SRE5"/>
<comment type="caution">
    <text evidence="2">The sequence shown here is derived from an EMBL/GenBank/DDBJ whole genome shotgun (WGS) entry which is preliminary data.</text>
</comment>
<evidence type="ECO:0008006" key="4">
    <source>
        <dbReference type="Google" id="ProtNLM"/>
    </source>
</evidence>
<accession>A0A7K1SRE5</accession>
<dbReference type="Proteomes" id="UP000436006">
    <property type="component" value="Unassembled WGS sequence"/>
</dbReference>
<proteinExistence type="predicted"/>
<reference evidence="2 3" key="1">
    <citation type="submission" date="2019-12" db="EMBL/GenBank/DDBJ databases">
        <title>Spirosoma sp. HMF4905 genome sequencing and assembly.</title>
        <authorList>
            <person name="Kang H."/>
            <person name="Cha I."/>
            <person name="Kim H."/>
            <person name="Joh K."/>
        </authorList>
    </citation>
    <scope>NUCLEOTIDE SEQUENCE [LARGE SCALE GENOMIC DNA]</scope>
    <source>
        <strain evidence="2 3">HMF4905</strain>
    </source>
</reference>
<evidence type="ECO:0000256" key="1">
    <source>
        <dbReference type="SAM" id="SignalP"/>
    </source>
</evidence>
<organism evidence="2 3">
    <name type="scientific">Spirosoma arboris</name>
    <dbReference type="NCBI Taxonomy" id="2682092"/>
    <lineage>
        <taxon>Bacteria</taxon>
        <taxon>Pseudomonadati</taxon>
        <taxon>Bacteroidota</taxon>
        <taxon>Cytophagia</taxon>
        <taxon>Cytophagales</taxon>
        <taxon>Cytophagaceae</taxon>
        <taxon>Spirosoma</taxon>
    </lineage>
</organism>
<dbReference type="RefSeq" id="WP_157591175.1">
    <property type="nucleotide sequence ID" value="NZ_WPIN01000069.1"/>
</dbReference>
<keyword evidence="3" id="KW-1185">Reference proteome</keyword>
<keyword evidence="1" id="KW-0732">Signal</keyword>
<feature type="chain" id="PRO_5029911593" description="DUF4468 domain-containing protein" evidence="1">
    <location>
        <begin position="22"/>
        <end position="158"/>
    </location>
</feature>
<sequence length="158" mass="17882">MRYYLTGLLLFLGLLPTGGHAQPIEPSRGDKVIELTTSLSDTAMFRTIGRILVEEGYTYKADKTGFIFQTAEKPLPESPAFHYSVTIVINQKKIRLTGLLYNTVKFIRRRKPKVDKGIPIDFRTGKNDMRGPAFNQLDELAHSFTTPLITSITAYSRR</sequence>
<evidence type="ECO:0000313" key="3">
    <source>
        <dbReference type="Proteomes" id="UP000436006"/>
    </source>
</evidence>
<protein>
    <recommendedName>
        <fullName evidence="4">DUF4468 domain-containing protein</fullName>
    </recommendedName>
</protein>
<name>A0A7K1SRE5_9BACT</name>
<gene>
    <name evidence="2" type="ORF">GO755_40695</name>
</gene>
<feature type="signal peptide" evidence="1">
    <location>
        <begin position="1"/>
        <end position="21"/>
    </location>
</feature>
<evidence type="ECO:0000313" key="2">
    <source>
        <dbReference type="EMBL" id="MVM36385.1"/>
    </source>
</evidence>
<dbReference type="EMBL" id="WPIN01000069">
    <property type="protein sequence ID" value="MVM36385.1"/>
    <property type="molecule type" value="Genomic_DNA"/>
</dbReference>